<sequence>MVYWTNYVEKIDSLICKALILNCQCSLENILELSVGDGSGPTPVILIHVSLKDNKIKYEASLLEILSFSANFLTDLLMAIKLLPRLNHIFQLSRNNWIPYEDEISKDWLCIKLQGKYNIATINALRRLRRYMYEYLVFKDIWSMDKKLFFEKYRTFNSSATHFNQDMTQYSIYKRKISRIKPVAQVSHFLVQTNMLKDDIIRHCDEWKDNFSNLLLEMTTNLIEGFYQYTKINSLQYNILK</sequence>
<dbReference type="GO" id="GO:0045505">
    <property type="term" value="F:dynein intermediate chain binding"/>
    <property type="evidence" value="ECO:0007669"/>
    <property type="project" value="InterPro"/>
</dbReference>
<name>A0A8R2JUQ8_ACYPI</name>
<evidence type="ECO:0000313" key="2">
    <source>
        <dbReference type="Proteomes" id="UP000007819"/>
    </source>
</evidence>
<dbReference type="GO" id="GO:0007018">
    <property type="term" value="P:microtubule-based movement"/>
    <property type="evidence" value="ECO:0007669"/>
    <property type="project" value="InterPro"/>
</dbReference>
<dbReference type="InterPro" id="IPR026983">
    <property type="entry name" value="DHC"/>
</dbReference>
<dbReference type="KEGG" id="api:115034317"/>
<protein>
    <submittedName>
        <fullName evidence="1">Uncharacterized protein</fullName>
    </submittedName>
</protein>
<accession>A0A8R2JUQ8</accession>
<keyword evidence="2" id="KW-1185">Reference proteome</keyword>
<dbReference type="PANTHER" id="PTHR45703">
    <property type="entry name" value="DYNEIN HEAVY CHAIN"/>
    <property type="match status" value="1"/>
</dbReference>
<dbReference type="GeneID" id="115034317"/>
<proteinExistence type="predicted"/>
<dbReference type="GO" id="GO:0051959">
    <property type="term" value="F:dynein light intermediate chain binding"/>
    <property type="evidence" value="ECO:0007669"/>
    <property type="project" value="InterPro"/>
</dbReference>
<dbReference type="RefSeq" id="XP_029346766.1">
    <property type="nucleotide sequence ID" value="XM_029490906.1"/>
</dbReference>
<reference evidence="1" key="2">
    <citation type="submission" date="2022-06" db="UniProtKB">
        <authorList>
            <consortium name="EnsemblMetazoa"/>
        </authorList>
    </citation>
    <scope>IDENTIFICATION</scope>
</reference>
<dbReference type="OrthoDB" id="447173at2759"/>
<dbReference type="PANTHER" id="PTHR45703:SF32">
    <property type="entry name" value="DYNEINS HEAVY CHAIN"/>
    <property type="match status" value="1"/>
</dbReference>
<dbReference type="AlphaFoldDB" id="A0A8R2JUQ8"/>
<dbReference type="GO" id="GO:0030286">
    <property type="term" value="C:dynein complex"/>
    <property type="evidence" value="ECO:0007669"/>
    <property type="project" value="InterPro"/>
</dbReference>
<reference evidence="2" key="1">
    <citation type="submission" date="2010-06" db="EMBL/GenBank/DDBJ databases">
        <authorList>
            <person name="Jiang H."/>
            <person name="Abraham K."/>
            <person name="Ali S."/>
            <person name="Alsbrooks S.L."/>
            <person name="Anim B.N."/>
            <person name="Anosike U.S."/>
            <person name="Attaway T."/>
            <person name="Bandaranaike D.P."/>
            <person name="Battles P.K."/>
            <person name="Bell S.N."/>
            <person name="Bell A.V."/>
            <person name="Beltran B."/>
            <person name="Bickham C."/>
            <person name="Bustamante Y."/>
            <person name="Caleb T."/>
            <person name="Canada A."/>
            <person name="Cardenas V."/>
            <person name="Carter K."/>
            <person name="Chacko J."/>
            <person name="Chandrabose M.N."/>
            <person name="Chavez D."/>
            <person name="Chavez A."/>
            <person name="Chen L."/>
            <person name="Chu H.-S."/>
            <person name="Claassen K.J."/>
            <person name="Cockrell R."/>
            <person name="Collins M."/>
            <person name="Cooper J.A."/>
            <person name="Cree A."/>
            <person name="Curry S.M."/>
            <person name="Da Y."/>
            <person name="Dao M.D."/>
            <person name="Das B."/>
            <person name="Davila M.-L."/>
            <person name="Davy-Carroll L."/>
            <person name="Denson S."/>
            <person name="Dinh H."/>
            <person name="Ebong V.E."/>
            <person name="Edwards J.R."/>
            <person name="Egan A."/>
            <person name="El-Daye J."/>
            <person name="Escobedo L."/>
            <person name="Fernandez S."/>
            <person name="Fernando P.R."/>
            <person name="Flagg N."/>
            <person name="Forbes L.D."/>
            <person name="Fowler R.G."/>
            <person name="Fu Q."/>
            <person name="Gabisi R.A."/>
            <person name="Ganer J."/>
            <person name="Garbino Pronczuk A."/>
            <person name="Garcia R.M."/>
            <person name="Garner T."/>
            <person name="Garrett T.E."/>
            <person name="Gonzalez D.A."/>
            <person name="Hamid H."/>
            <person name="Hawkins E.S."/>
            <person name="Hirani K."/>
            <person name="Hogues M.E."/>
            <person name="Hollins B."/>
            <person name="Hsiao C.-H."/>
            <person name="Jabil R."/>
            <person name="James M.L."/>
            <person name="Jhangiani S.N."/>
            <person name="Johnson B."/>
            <person name="Johnson Q."/>
            <person name="Joshi V."/>
            <person name="Kalu J.B."/>
            <person name="Kam C."/>
            <person name="Kashfia A."/>
            <person name="Keebler J."/>
            <person name="Kisamo H."/>
            <person name="Kovar C.L."/>
            <person name="Lago L.A."/>
            <person name="Lai C.-Y."/>
            <person name="Laidlaw J."/>
            <person name="Lara F."/>
            <person name="Le T.-K."/>
            <person name="Lee S.L."/>
            <person name="Legall F.H."/>
            <person name="Lemon S.J."/>
            <person name="Lewis L.R."/>
            <person name="Li B."/>
            <person name="Liu Y."/>
            <person name="Liu Y.-S."/>
            <person name="Lopez J."/>
            <person name="Lozado R.J."/>
            <person name="Lu J."/>
            <person name="Madu R.C."/>
            <person name="Maheshwari M."/>
            <person name="Maheshwari R."/>
            <person name="Malloy K."/>
            <person name="Martinez E."/>
            <person name="Mathew T."/>
            <person name="Mercado I.C."/>
            <person name="Mercado C."/>
            <person name="Meyer B."/>
            <person name="Montgomery K."/>
            <person name="Morgan M.B."/>
            <person name="Munidasa M."/>
            <person name="Nazareth L.V."/>
            <person name="Nelson J."/>
            <person name="Ng B.M."/>
            <person name="Nguyen N.B."/>
            <person name="Nguyen P.Q."/>
            <person name="Nguyen T."/>
            <person name="Obregon M."/>
            <person name="Okwuonu G.O."/>
            <person name="Onwere C.G."/>
            <person name="Orozco G."/>
            <person name="Parra A."/>
            <person name="Patel S."/>
            <person name="Patil S."/>
            <person name="Perez A."/>
            <person name="Perez Y."/>
            <person name="Pham C."/>
            <person name="Primus E.L."/>
            <person name="Pu L.-L."/>
            <person name="Puazo M."/>
            <person name="Qin X."/>
            <person name="Quiroz J.B."/>
            <person name="Reese J."/>
            <person name="Richards S."/>
            <person name="Rives C.M."/>
            <person name="Robberts R."/>
            <person name="Ruiz S.J."/>
            <person name="Ruiz M.J."/>
            <person name="Santibanez J."/>
            <person name="Schneider B.W."/>
            <person name="Sisson I."/>
            <person name="Smith M."/>
            <person name="Sodergren E."/>
            <person name="Song X.-Z."/>
            <person name="Song B.B."/>
            <person name="Summersgill H."/>
            <person name="Thelus R."/>
            <person name="Thornton R.D."/>
            <person name="Trejos Z.Y."/>
            <person name="Usmani K."/>
            <person name="Vattathil S."/>
            <person name="Villasana D."/>
            <person name="Walker D.L."/>
            <person name="Wang S."/>
            <person name="Wang K."/>
            <person name="White C.S."/>
            <person name="Williams A.C."/>
            <person name="Williamson J."/>
            <person name="Wilson K."/>
            <person name="Woghiren I.O."/>
            <person name="Woodworth J.R."/>
            <person name="Worley K.C."/>
            <person name="Wright R.A."/>
            <person name="Wu W."/>
            <person name="Young L."/>
            <person name="Zhang L."/>
            <person name="Zhang J."/>
            <person name="Zhu Y."/>
            <person name="Muzny D.M."/>
            <person name="Weinstock G."/>
            <person name="Gibbs R.A."/>
        </authorList>
    </citation>
    <scope>NUCLEOTIDE SEQUENCE [LARGE SCALE GENOMIC DNA]</scope>
    <source>
        <strain evidence="2">LSR1</strain>
    </source>
</reference>
<dbReference type="Proteomes" id="UP000007819">
    <property type="component" value="Chromosome A2"/>
</dbReference>
<evidence type="ECO:0000313" key="1">
    <source>
        <dbReference type="EnsemblMetazoa" id="XP_029346766.1"/>
    </source>
</evidence>
<organism evidence="1 2">
    <name type="scientific">Acyrthosiphon pisum</name>
    <name type="common">Pea aphid</name>
    <dbReference type="NCBI Taxonomy" id="7029"/>
    <lineage>
        <taxon>Eukaryota</taxon>
        <taxon>Metazoa</taxon>
        <taxon>Ecdysozoa</taxon>
        <taxon>Arthropoda</taxon>
        <taxon>Hexapoda</taxon>
        <taxon>Insecta</taxon>
        <taxon>Pterygota</taxon>
        <taxon>Neoptera</taxon>
        <taxon>Paraneoptera</taxon>
        <taxon>Hemiptera</taxon>
        <taxon>Sternorrhyncha</taxon>
        <taxon>Aphidomorpha</taxon>
        <taxon>Aphidoidea</taxon>
        <taxon>Aphididae</taxon>
        <taxon>Macrosiphini</taxon>
        <taxon>Acyrthosiphon</taxon>
    </lineage>
</organism>
<dbReference type="EnsemblMetazoa" id="XM_029490906.1">
    <property type="protein sequence ID" value="XP_029346766.1"/>
    <property type="gene ID" value="LOC115034317"/>
</dbReference>